<dbReference type="SUPFAM" id="SSF52518">
    <property type="entry name" value="Thiamin diphosphate-binding fold (THDP-binding)"/>
    <property type="match status" value="1"/>
</dbReference>
<protein>
    <recommendedName>
        <fullName evidence="4">2-oxoisovalerate dehydrogenase subunit alpha</fullName>
        <ecNumber evidence="4">1.2.4.4</ecNumber>
    </recommendedName>
    <alternativeName>
        <fullName evidence="4">Branched-chain alpha-keto acid dehydrogenase E1 component alpha chain</fullName>
    </alternativeName>
</protein>
<comment type="catalytic activity">
    <reaction evidence="4">
        <text>N(6)-[(R)-lipoyl]-L-lysyl-[protein] + 3-methyl-2-oxobutanoate + H(+) = N(6)-[(R)-S(8)-2-methylpropanoyldihydrolipoyl]-L-lysyl-[protein] + CO2</text>
        <dbReference type="Rhea" id="RHEA:13457"/>
        <dbReference type="Rhea" id="RHEA-COMP:10474"/>
        <dbReference type="Rhea" id="RHEA-COMP:10497"/>
        <dbReference type="ChEBI" id="CHEBI:11851"/>
        <dbReference type="ChEBI" id="CHEBI:15378"/>
        <dbReference type="ChEBI" id="CHEBI:16526"/>
        <dbReference type="ChEBI" id="CHEBI:83099"/>
        <dbReference type="ChEBI" id="CHEBI:83142"/>
        <dbReference type="EC" id="1.2.4.4"/>
    </reaction>
</comment>
<name>A0A937X411_9BACT</name>
<dbReference type="GO" id="GO:0009083">
    <property type="term" value="P:branched-chain amino acid catabolic process"/>
    <property type="evidence" value="ECO:0007669"/>
    <property type="project" value="TreeGrafter"/>
</dbReference>
<evidence type="ECO:0000256" key="4">
    <source>
        <dbReference type="RuleBase" id="RU365014"/>
    </source>
</evidence>
<reference evidence="6 7" key="1">
    <citation type="submission" date="2019-03" db="EMBL/GenBank/DDBJ databases">
        <title>Lake Tanganyika Metagenome-Assembled Genomes (MAGs).</title>
        <authorList>
            <person name="Tran P."/>
        </authorList>
    </citation>
    <scope>NUCLEOTIDE SEQUENCE [LARGE SCALE GENOMIC DNA]</scope>
    <source>
        <strain evidence="6">K_DeepCast_65m_m2_236</strain>
    </source>
</reference>
<dbReference type="EC" id="1.2.4.4" evidence="4"/>
<dbReference type="EMBL" id="VGJX01000062">
    <property type="protein sequence ID" value="MBM3273852.1"/>
    <property type="molecule type" value="Genomic_DNA"/>
</dbReference>
<evidence type="ECO:0000313" key="6">
    <source>
        <dbReference type="EMBL" id="MBM3273852.1"/>
    </source>
</evidence>
<proteinExistence type="inferred from homology"/>
<dbReference type="InterPro" id="IPR029061">
    <property type="entry name" value="THDP-binding"/>
</dbReference>
<dbReference type="AlphaFoldDB" id="A0A937X411"/>
<evidence type="ECO:0000256" key="3">
    <source>
        <dbReference type="ARBA" id="ARBA00023052"/>
    </source>
</evidence>
<feature type="domain" description="Dehydrogenase E1 component" evidence="5">
    <location>
        <begin position="4"/>
        <end position="287"/>
    </location>
</feature>
<sequence>MREINHRAIMLQRQGRIGSWLGSEGQEATAVGAGHALEPDDWAYPTYREHALALVRGVPVVKLFHHLYGNAADNAKGRNLPPEYSFREINFVSISAPVGNQTPQAVGTAIAARKRGDKVAVLTFFGDGTSSEGDVHVAMEFAARFKAPVVFFCQNNGWAISVPTHRQMAAQIADRAPGYGFEGWRIDGNDPLEVYDATKAALEKARSGGGPTLIEAVTYRLGAHSTSDDPSKYRAEDEVQAWHLRDPIHVARERLGLSEAEDENVWEWARAEVQAAIDEAESIPRPEVPDMFEEVYAHQPWHLAVQRDAHMRHLGGEGNRTA</sequence>
<keyword evidence="3 4" id="KW-0786">Thiamine pyrophosphate</keyword>
<accession>A0A937X411</accession>
<dbReference type="Pfam" id="PF00676">
    <property type="entry name" value="E1_dh"/>
    <property type="match status" value="1"/>
</dbReference>
<evidence type="ECO:0000256" key="1">
    <source>
        <dbReference type="ARBA" id="ARBA00001964"/>
    </source>
</evidence>
<dbReference type="Gene3D" id="3.40.50.970">
    <property type="match status" value="1"/>
</dbReference>
<dbReference type="PANTHER" id="PTHR43380">
    <property type="entry name" value="2-OXOISOVALERATE DEHYDROGENASE SUBUNIT ALPHA, MITOCHONDRIAL"/>
    <property type="match status" value="1"/>
</dbReference>
<keyword evidence="2 4" id="KW-0560">Oxidoreductase</keyword>
<comment type="caution">
    <text evidence="6">The sequence shown here is derived from an EMBL/GenBank/DDBJ whole genome shotgun (WGS) entry which is preliminary data.</text>
</comment>
<dbReference type="InterPro" id="IPR050771">
    <property type="entry name" value="Alpha-ketoacid_DH_E1_comp"/>
</dbReference>
<dbReference type="PANTHER" id="PTHR43380:SF1">
    <property type="entry name" value="2-OXOISOVALERATE DEHYDROGENASE SUBUNIT ALPHA, MITOCHONDRIAL"/>
    <property type="match status" value="1"/>
</dbReference>
<comment type="cofactor">
    <cofactor evidence="1 4">
        <name>thiamine diphosphate</name>
        <dbReference type="ChEBI" id="CHEBI:58937"/>
    </cofactor>
</comment>
<evidence type="ECO:0000256" key="2">
    <source>
        <dbReference type="ARBA" id="ARBA00023002"/>
    </source>
</evidence>
<dbReference type="InterPro" id="IPR001017">
    <property type="entry name" value="DH_E1"/>
</dbReference>
<dbReference type="Proteomes" id="UP000703893">
    <property type="component" value="Unassembled WGS sequence"/>
</dbReference>
<comment type="similarity">
    <text evidence="4">Belongs to the BCKDHA family.</text>
</comment>
<dbReference type="GO" id="GO:0003863">
    <property type="term" value="F:branched-chain 2-oxo acid dehydrogenase activity"/>
    <property type="evidence" value="ECO:0007669"/>
    <property type="project" value="UniProtKB-EC"/>
</dbReference>
<organism evidence="6 7">
    <name type="scientific">Candidatus Tanganyikabacteria bacterium</name>
    <dbReference type="NCBI Taxonomy" id="2961651"/>
    <lineage>
        <taxon>Bacteria</taxon>
        <taxon>Bacillati</taxon>
        <taxon>Candidatus Sericytochromatia</taxon>
        <taxon>Candidatus Tanganyikabacteria</taxon>
    </lineage>
</organism>
<dbReference type="CDD" id="cd02000">
    <property type="entry name" value="TPP_E1_PDC_ADC_BCADC"/>
    <property type="match status" value="1"/>
</dbReference>
<evidence type="ECO:0000259" key="5">
    <source>
        <dbReference type="Pfam" id="PF00676"/>
    </source>
</evidence>
<gene>
    <name evidence="6" type="ORF">FJZ00_01770</name>
</gene>
<evidence type="ECO:0000313" key="7">
    <source>
        <dbReference type="Proteomes" id="UP000703893"/>
    </source>
</evidence>
<comment type="function">
    <text evidence="4">The branched-chain alpha-keto dehydrogenase complex catalyzes the overall conversion of alpha-keto acids to acyl-CoA and CO(2). It contains multiple copies of three enzymatic components: branched-chain alpha-keto acid decarboxylase (E1), lipoamide acyltransferase (E2) and lipoamide dehydrogenase (E3).</text>
</comment>